<gene>
    <name evidence="3" type="ORF">TA5114_00321</name>
</gene>
<dbReference type="Proteomes" id="UP000051184">
    <property type="component" value="Unassembled WGS sequence"/>
</dbReference>
<sequence>MDSKGREPVAKAKTSKTSKAEGNAPESQGAVTDQKTVEAKIAEDVVDAEIIEEVSADAEETVEVVDSEEEPVESSETSEAEVIEETVTKDSAETEEVKEESKADAEDTPAAEKLEATEPTPTAAQAPVKKTGFVPVALGGVVAAALGFGLSQYVGPLSGDKDEALMQLESLVQTQSEQIEQLLTQQAEIRSMAEASQGAIATTNSGIDGLGQSMTEANGRIDDVAGALATLDGRITVIEKKPITQSLPSAAIEAYEREVEELKAAVASQRAEAASMEENAQLTAQQALARAALSRVQSALDAGTPYRVALTDLAAATGGSPGDLEAFADTGVVSLATLQDDFPSAARAALAAARQSEGGEIEGNKLTSFFKAQLGARSVTPQEGNSADAILSRAEDALRAGRVGETLVELDALPDGAKAAFEGWIAAAQSRQAAFAAADALSEQLKSN</sequence>
<dbReference type="AlphaFoldDB" id="A0A0N7MB64"/>
<keyword evidence="4" id="KW-1185">Reference proteome</keyword>
<feature type="region of interest" description="Disordered" evidence="2">
    <location>
        <begin position="1"/>
        <end position="37"/>
    </location>
</feature>
<dbReference type="STRING" id="1715691.TA5113_00384"/>
<evidence type="ECO:0000313" key="3">
    <source>
        <dbReference type="EMBL" id="CUK24536.1"/>
    </source>
</evidence>
<feature type="compositionally biased region" description="Acidic residues" evidence="2">
    <location>
        <begin position="54"/>
        <end position="84"/>
    </location>
</feature>
<reference evidence="4" key="1">
    <citation type="submission" date="2015-09" db="EMBL/GenBank/DDBJ databases">
        <authorList>
            <person name="Rodrigo-Torres Lidia"/>
            <person name="Arahal R.David."/>
        </authorList>
    </citation>
    <scope>NUCLEOTIDE SEQUENCE [LARGE SCALE GENOMIC DNA]</scope>
    <source>
        <strain evidence="4">CECT 5114</strain>
    </source>
</reference>
<feature type="compositionally biased region" description="Basic and acidic residues" evidence="2">
    <location>
        <begin position="99"/>
        <end position="116"/>
    </location>
</feature>
<name>A0A0N7MB64_9RHOB</name>
<keyword evidence="1" id="KW-0175">Coiled coil</keyword>
<evidence type="ECO:0008006" key="5">
    <source>
        <dbReference type="Google" id="ProtNLM"/>
    </source>
</evidence>
<evidence type="ECO:0000313" key="4">
    <source>
        <dbReference type="Proteomes" id="UP000051184"/>
    </source>
</evidence>
<feature type="compositionally biased region" description="Basic and acidic residues" evidence="2">
    <location>
        <begin position="1"/>
        <end position="10"/>
    </location>
</feature>
<feature type="compositionally biased region" description="Polar residues" evidence="2">
    <location>
        <begin position="25"/>
        <end position="34"/>
    </location>
</feature>
<proteinExistence type="predicted"/>
<dbReference type="EMBL" id="CYUE01000002">
    <property type="protein sequence ID" value="CUK24536.1"/>
    <property type="molecule type" value="Genomic_DNA"/>
</dbReference>
<feature type="region of interest" description="Disordered" evidence="2">
    <location>
        <begin position="54"/>
        <end position="125"/>
    </location>
</feature>
<evidence type="ECO:0000256" key="2">
    <source>
        <dbReference type="SAM" id="MobiDB-lite"/>
    </source>
</evidence>
<feature type="coiled-coil region" evidence="1">
    <location>
        <begin position="252"/>
        <end position="279"/>
    </location>
</feature>
<accession>A0A0N7MB64</accession>
<protein>
    <recommendedName>
        <fullName evidence="5">Mitochondrial inner membrane protein</fullName>
    </recommendedName>
</protein>
<evidence type="ECO:0000256" key="1">
    <source>
        <dbReference type="SAM" id="Coils"/>
    </source>
</evidence>
<organism evidence="3 4">
    <name type="scientific">Cognatishimia activa</name>
    <dbReference type="NCBI Taxonomy" id="1715691"/>
    <lineage>
        <taxon>Bacteria</taxon>
        <taxon>Pseudomonadati</taxon>
        <taxon>Pseudomonadota</taxon>
        <taxon>Alphaproteobacteria</taxon>
        <taxon>Rhodobacterales</taxon>
        <taxon>Paracoccaceae</taxon>
        <taxon>Cognatishimia</taxon>
    </lineage>
</organism>
<dbReference type="Gene3D" id="1.20.5.340">
    <property type="match status" value="1"/>
</dbReference>